<evidence type="ECO:0000313" key="3">
    <source>
        <dbReference type="Proteomes" id="UP000321750"/>
    </source>
</evidence>
<keyword evidence="2" id="KW-0413">Isomerase</keyword>
<name>A0A512JRL6_9HYPH</name>
<reference evidence="2 3" key="1">
    <citation type="submission" date="2019-07" db="EMBL/GenBank/DDBJ databases">
        <title>Whole genome shotgun sequence of Methylobacterium gnaphalii NBRC 107716.</title>
        <authorList>
            <person name="Hosoyama A."/>
            <person name="Uohara A."/>
            <person name="Ohji S."/>
            <person name="Ichikawa N."/>
        </authorList>
    </citation>
    <scope>NUCLEOTIDE SEQUENCE [LARGE SCALE GENOMIC DNA]</scope>
    <source>
        <strain evidence="2 3">NBRC 107716</strain>
    </source>
</reference>
<evidence type="ECO:0000313" key="2">
    <source>
        <dbReference type="EMBL" id="GEP12581.1"/>
    </source>
</evidence>
<dbReference type="OrthoDB" id="9810929at2"/>
<dbReference type="GO" id="GO:0097367">
    <property type="term" value="F:carbohydrate derivative binding"/>
    <property type="evidence" value="ECO:0007669"/>
    <property type="project" value="InterPro"/>
</dbReference>
<sequence length="187" mass="20662">MHADRYLNRLSELLAQVDRSAFDRGIQLVRDAWAENRQIITLGNGGSAMTALHFMTDWTKMVFLAHGKPFRGRSLVDNVGLITAYSNDISYDEVFSQQLMGVAAKDDLVIAISGSGNSENVVRAIETAKNLGCQTLGLCGFEGGRLKEKADNIIWVRSNDMQLVEDVHSIFGHIVMQALCRTETGDQ</sequence>
<dbReference type="InterPro" id="IPR050099">
    <property type="entry name" value="SIS_GmhA/DiaA_subfam"/>
</dbReference>
<dbReference type="Proteomes" id="UP000321750">
    <property type="component" value="Unassembled WGS sequence"/>
</dbReference>
<proteinExistence type="predicted"/>
<comment type="caution">
    <text evidence="2">The sequence shown here is derived from an EMBL/GenBank/DDBJ whole genome shotgun (WGS) entry which is preliminary data.</text>
</comment>
<dbReference type="SUPFAM" id="SSF53697">
    <property type="entry name" value="SIS domain"/>
    <property type="match status" value="1"/>
</dbReference>
<gene>
    <name evidence="2" type="primary">gmhA</name>
    <name evidence="2" type="ORF">MGN01_44260</name>
</gene>
<dbReference type="CDD" id="cd05006">
    <property type="entry name" value="SIS_GmhA"/>
    <property type="match status" value="1"/>
</dbReference>
<keyword evidence="3" id="KW-1185">Reference proteome</keyword>
<dbReference type="GO" id="GO:0016853">
    <property type="term" value="F:isomerase activity"/>
    <property type="evidence" value="ECO:0007669"/>
    <property type="project" value="UniProtKB-KW"/>
</dbReference>
<dbReference type="PANTHER" id="PTHR30390">
    <property type="entry name" value="SEDOHEPTULOSE 7-PHOSPHATE ISOMERASE / DNAA INITIATOR-ASSOCIATING FACTOR FOR REPLICATION INITIATION"/>
    <property type="match status" value="1"/>
</dbReference>
<protein>
    <submittedName>
        <fullName evidence="2">Phosphoheptose isomerase</fullName>
    </submittedName>
</protein>
<dbReference type="InterPro" id="IPR001347">
    <property type="entry name" value="SIS_dom"/>
</dbReference>
<dbReference type="InterPro" id="IPR035461">
    <property type="entry name" value="GmhA/DiaA"/>
</dbReference>
<evidence type="ECO:0000259" key="1">
    <source>
        <dbReference type="PROSITE" id="PS51464"/>
    </source>
</evidence>
<dbReference type="PROSITE" id="PS51464">
    <property type="entry name" value="SIS"/>
    <property type="match status" value="1"/>
</dbReference>
<dbReference type="AlphaFoldDB" id="A0A512JRL6"/>
<accession>A0A512JRL6</accession>
<dbReference type="EMBL" id="BJZV01000050">
    <property type="protein sequence ID" value="GEP12581.1"/>
    <property type="molecule type" value="Genomic_DNA"/>
</dbReference>
<dbReference type="InterPro" id="IPR046348">
    <property type="entry name" value="SIS_dom_sf"/>
</dbReference>
<feature type="domain" description="SIS" evidence="1">
    <location>
        <begin position="25"/>
        <end position="187"/>
    </location>
</feature>
<dbReference type="RefSeq" id="WP_147048933.1">
    <property type="nucleotide sequence ID" value="NZ_BJZV01000050.1"/>
</dbReference>
<dbReference type="Gene3D" id="3.40.50.10490">
    <property type="entry name" value="Glucose-6-phosphate isomerase like protein, domain 1"/>
    <property type="match status" value="1"/>
</dbReference>
<organism evidence="2 3">
    <name type="scientific">Methylobacterium gnaphalii</name>
    <dbReference type="NCBI Taxonomy" id="1010610"/>
    <lineage>
        <taxon>Bacteria</taxon>
        <taxon>Pseudomonadati</taxon>
        <taxon>Pseudomonadota</taxon>
        <taxon>Alphaproteobacteria</taxon>
        <taxon>Hyphomicrobiales</taxon>
        <taxon>Methylobacteriaceae</taxon>
        <taxon>Methylobacterium</taxon>
    </lineage>
</organism>
<dbReference type="GO" id="GO:1901135">
    <property type="term" value="P:carbohydrate derivative metabolic process"/>
    <property type="evidence" value="ECO:0007669"/>
    <property type="project" value="InterPro"/>
</dbReference>
<dbReference type="PANTHER" id="PTHR30390:SF8">
    <property type="entry name" value="SUGAR ISOMERASE (SIS)"/>
    <property type="match status" value="1"/>
</dbReference>
<dbReference type="Pfam" id="PF13580">
    <property type="entry name" value="SIS_2"/>
    <property type="match status" value="1"/>
</dbReference>